<evidence type="ECO:0000313" key="13">
    <source>
        <dbReference type="Proteomes" id="UP000586454"/>
    </source>
</evidence>
<dbReference type="InterPro" id="IPR003029">
    <property type="entry name" value="S1_domain"/>
</dbReference>
<dbReference type="GO" id="GO:0003723">
    <property type="term" value="F:RNA binding"/>
    <property type="evidence" value="ECO:0007669"/>
    <property type="project" value="UniProtKB-KW"/>
</dbReference>
<dbReference type="AlphaFoldDB" id="A0A6V6Y0U0"/>
<keyword evidence="8" id="KW-0460">Magnesium</keyword>
<keyword evidence="13" id="KW-1185">Reference proteome</keyword>
<keyword evidence="10" id="KW-0472">Membrane</keyword>
<name>A0A6V6Y0U0_9FIRM</name>
<keyword evidence="2" id="KW-1003">Cell membrane</keyword>
<evidence type="ECO:0000256" key="2">
    <source>
        <dbReference type="ARBA" id="ARBA00022475"/>
    </source>
</evidence>
<dbReference type="Gene3D" id="2.40.50.140">
    <property type="entry name" value="Nucleic acid-binding proteins"/>
    <property type="match status" value="1"/>
</dbReference>
<organism evidence="12 13">
    <name type="scientific">Aedoeadaptatus nemausensis</name>
    <dbReference type="NCBI Taxonomy" id="2582829"/>
    <lineage>
        <taxon>Bacteria</taxon>
        <taxon>Bacillati</taxon>
        <taxon>Bacillota</taxon>
        <taxon>Tissierellia</taxon>
        <taxon>Tissierellales</taxon>
        <taxon>Peptoniphilaceae</taxon>
        <taxon>Aedoeadaptatus</taxon>
    </lineage>
</organism>
<keyword evidence="3" id="KW-0997">Cell inner membrane</keyword>
<evidence type="ECO:0000259" key="11">
    <source>
        <dbReference type="PROSITE" id="PS50126"/>
    </source>
</evidence>
<dbReference type="CDD" id="cd04453">
    <property type="entry name" value="S1_RNase_E"/>
    <property type="match status" value="1"/>
</dbReference>
<evidence type="ECO:0000256" key="9">
    <source>
        <dbReference type="ARBA" id="ARBA00022884"/>
    </source>
</evidence>
<comment type="cofactor">
    <cofactor evidence="1">
        <name>Mg(2+)</name>
        <dbReference type="ChEBI" id="CHEBI:18420"/>
    </cofactor>
</comment>
<evidence type="ECO:0000256" key="8">
    <source>
        <dbReference type="ARBA" id="ARBA00022842"/>
    </source>
</evidence>
<dbReference type="InterPro" id="IPR019307">
    <property type="entry name" value="RNA-bd_AU-1/RNase_E/G"/>
</dbReference>
<keyword evidence="6" id="KW-0255">Endonuclease</keyword>
<evidence type="ECO:0000256" key="10">
    <source>
        <dbReference type="ARBA" id="ARBA00023136"/>
    </source>
</evidence>
<dbReference type="GO" id="GO:0016787">
    <property type="term" value="F:hydrolase activity"/>
    <property type="evidence" value="ECO:0007669"/>
    <property type="project" value="UniProtKB-KW"/>
</dbReference>
<comment type="caution">
    <text evidence="12">The sequence shown here is derived from an EMBL/GenBank/DDBJ whole genome shotgun (WGS) entry which is preliminary data.</text>
</comment>
<evidence type="ECO:0000256" key="5">
    <source>
        <dbReference type="ARBA" id="ARBA00022723"/>
    </source>
</evidence>
<gene>
    <name evidence="12" type="ORF">PEPNEM18_00562</name>
</gene>
<feature type="domain" description="S1 motif" evidence="11">
    <location>
        <begin position="44"/>
        <end position="112"/>
    </location>
</feature>
<evidence type="ECO:0000256" key="1">
    <source>
        <dbReference type="ARBA" id="ARBA00001946"/>
    </source>
</evidence>
<keyword evidence="4" id="KW-0540">Nuclease</keyword>
<reference evidence="12 13" key="1">
    <citation type="submission" date="2020-06" db="EMBL/GenBank/DDBJ databases">
        <authorList>
            <person name="Criscuolo A."/>
        </authorList>
    </citation>
    <scope>NUCLEOTIDE SEQUENCE [LARGE SCALE GENOMIC DNA]</scope>
    <source>
        <strain evidence="12">1804121828</strain>
    </source>
</reference>
<accession>A0A6V6Y0U0</accession>
<dbReference type="Pfam" id="PF10150">
    <property type="entry name" value="RNase_E_G"/>
    <property type="match status" value="1"/>
</dbReference>
<evidence type="ECO:0000313" key="12">
    <source>
        <dbReference type="EMBL" id="CAC9925581.1"/>
    </source>
</evidence>
<dbReference type="SUPFAM" id="SSF50249">
    <property type="entry name" value="Nucleic acid-binding proteins"/>
    <property type="match status" value="1"/>
</dbReference>
<keyword evidence="7" id="KW-0378">Hydrolase</keyword>
<keyword evidence="5" id="KW-0479">Metal-binding</keyword>
<dbReference type="PROSITE" id="PS50126">
    <property type="entry name" value="S1"/>
    <property type="match status" value="1"/>
</dbReference>
<evidence type="ECO:0000256" key="3">
    <source>
        <dbReference type="ARBA" id="ARBA00022519"/>
    </source>
</evidence>
<dbReference type="GO" id="GO:0005737">
    <property type="term" value="C:cytoplasm"/>
    <property type="evidence" value="ECO:0007669"/>
    <property type="project" value="TreeGrafter"/>
</dbReference>
<evidence type="ECO:0000256" key="6">
    <source>
        <dbReference type="ARBA" id="ARBA00022759"/>
    </source>
</evidence>
<dbReference type="InterPro" id="IPR004659">
    <property type="entry name" value="RNase_E/G"/>
</dbReference>
<dbReference type="InterPro" id="IPR012340">
    <property type="entry name" value="NA-bd_OB-fold"/>
</dbReference>
<sequence length="397" mass="45508">MVTILKYNSNKYLFIDGEAPSLIGLIDGEEIAAVHLLSKDSHVGNIYRGYVKNVLPAMDCAFVDFGHKDTGYLPMKNVYPKEYRDKIKGGDTVIVEVKKMPLREKRAVLSLDYSLRGEYLVLLPESKGVRLSKKIDDESIRASLREWAKSLPWDKGMIIRTEAATCDRNHLDREFLYLYDLYDSIEKSRQFLPPTKLLRTQDNGLDILSKHGDLPVVINDKRFKERIGEERDIIVDPSFSIRSMAKWRSKFNSIFSRTVALPSGGNIVFNVAEACQIIDVNSGSVKKEGSFSRMRHQLNLEAAEMLVKHIKLRNLSGMIVVDFLHGMKEDERKEITSLIEDGLKDDVVITTVFGFTAMGLFEIARQRRDLSFQEQYELAERRHQEAIKEKIKRDNSL</sequence>
<protein>
    <submittedName>
        <fullName evidence="12">S1 RNA binding domain protein</fullName>
    </submittedName>
</protein>
<dbReference type="PANTHER" id="PTHR30001:SF1">
    <property type="entry name" value="RIBONUCLEASE E_G-LIKE PROTEIN, CHLOROPLASTIC"/>
    <property type="match status" value="1"/>
</dbReference>
<dbReference type="EMBL" id="CAIJCS010000014">
    <property type="protein sequence ID" value="CAC9925581.1"/>
    <property type="molecule type" value="Genomic_DNA"/>
</dbReference>
<dbReference type="GO" id="GO:0004519">
    <property type="term" value="F:endonuclease activity"/>
    <property type="evidence" value="ECO:0007669"/>
    <property type="project" value="UniProtKB-KW"/>
</dbReference>
<keyword evidence="9" id="KW-0694">RNA-binding</keyword>
<proteinExistence type="predicted"/>
<dbReference type="SMART" id="SM00316">
    <property type="entry name" value="S1"/>
    <property type="match status" value="1"/>
</dbReference>
<dbReference type="GO" id="GO:0046872">
    <property type="term" value="F:metal ion binding"/>
    <property type="evidence" value="ECO:0007669"/>
    <property type="project" value="UniProtKB-KW"/>
</dbReference>
<dbReference type="PANTHER" id="PTHR30001">
    <property type="entry name" value="RIBONUCLEASE"/>
    <property type="match status" value="1"/>
</dbReference>
<dbReference type="Proteomes" id="UP000586454">
    <property type="component" value="Unassembled WGS sequence"/>
</dbReference>
<evidence type="ECO:0000256" key="4">
    <source>
        <dbReference type="ARBA" id="ARBA00022722"/>
    </source>
</evidence>
<evidence type="ECO:0000256" key="7">
    <source>
        <dbReference type="ARBA" id="ARBA00022801"/>
    </source>
</evidence>
<dbReference type="GO" id="GO:0006364">
    <property type="term" value="P:rRNA processing"/>
    <property type="evidence" value="ECO:0007669"/>
    <property type="project" value="TreeGrafter"/>
</dbReference>
<dbReference type="GO" id="GO:0004540">
    <property type="term" value="F:RNA nuclease activity"/>
    <property type="evidence" value="ECO:0007669"/>
    <property type="project" value="InterPro"/>
</dbReference>